<dbReference type="OrthoDB" id="1143555at2"/>
<dbReference type="Proteomes" id="UP000289238">
    <property type="component" value="Unassembled WGS sequence"/>
</dbReference>
<evidence type="ECO:0000313" key="2">
    <source>
        <dbReference type="Proteomes" id="UP000289238"/>
    </source>
</evidence>
<name>A0A4Q0PBP9_9FLAO</name>
<dbReference type="InterPro" id="IPR025348">
    <property type="entry name" value="DUF4252"/>
</dbReference>
<dbReference type="RefSeq" id="WP_128757280.1">
    <property type="nucleotide sequence ID" value="NZ_QOVM01000002.1"/>
</dbReference>
<protein>
    <recommendedName>
        <fullName evidence="3">DUF4252 domain-containing protein</fullName>
    </recommendedName>
</protein>
<comment type="caution">
    <text evidence="1">The sequence shown here is derived from an EMBL/GenBank/DDBJ whole genome shotgun (WGS) entry which is preliminary data.</text>
</comment>
<accession>A0A4Q0PBP9</accession>
<dbReference type="PROSITE" id="PS51257">
    <property type="entry name" value="PROKAR_LIPOPROTEIN"/>
    <property type="match status" value="1"/>
</dbReference>
<proteinExistence type="predicted"/>
<organism evidence="1 2">
    <name type="scientific">Leeuwenhoekiella aequorea</name>
    <dbReference type="NCBI Taxonomy" id="283736"/>
    <lineage>
        <taxon>Bacteria</taxon>
        <taxon>Pseudomonadati</taxon>
        <taxon>Bacteroidota</taxon>
        <taxon>Flavobacteriia</taxon>
        <taxon>Flavobacteriales</taxon>
        <taxon>Flavobacteriaceae</taxon>
        <taxon>Leeuwenhoekiella</taxon>
    </lineage>
</organism>
<keyword evidence="2" id="KW-1185">Reference proteome</keyword>
<gene>
    <name evidence="1" type="ORF">DSM00_1392</name>
</gene>
<reference evidence="1 2" key="1">
    <citation type="submission" date="2018-07" db="EMBL/GenBank/DDBJ databases">
        <title>Leeuwenhoekiella genomics.</title>
        <authorList>
            <person name="Tahon G."/>
            <person name="Willems A."/>
        </authorList>
    </citation>
    <scope>NUCLEOTIDE SEQUENCE [LARGE SCALE GENOMIC DNA]</scope>
    <source>
        <strain evidence="1 2">LMG 22550</strain>
    </source>
</reference>
<sequence length="180" mass="20282">MNAIKGILVILLAIAFTSCQDKQTLQEYYVDSKENDAFILVDVPTSLIAPSAEEMTEDQKKVLKSVKKVNLLAYAKTDSDFYTSETLKVKEILADDNYEELMKFGNPSQRMRLFIKSQEESIDEIVVFAQDEKKGFLLARVLGDKMNVADMVRFAETMDTSSTAFNTAGFEGVMDVFNNK</sequence>
<evidence type="ECO:0008006" key="3">
    <source>
        <dbReference type="Google" id="ProtNLM"/>
    </source>
</evidence>
<evidence type="ECO:0000313" key="1">
    <source>
        <dbReference type="EMBL" id="RXG23776.1"/>
    </source>
</evidence>
<dbReference type="Pfam" id="PF14060">
    <property type="entry name" value="DUF4252"/>
    <property type="match status" value="1"/>
</dbReference>
<dbReference type="AlphaFoldDB" id="A0A4Q0PBP9"/>
<dbReference type="EMBL" id="QOVM01000002">
    <property type="protein sequence ID" value="RXG23776.1"/>
    <property type="molecule type" value="Genomic_DNA"/>
</dbReference>